<evidence type="ECO:0000313" key="3">
    <source>
        <dbReference type="Proteomes" id="UP001479520"/>
    </source>
</evidence>
<proteinExistence type="predicted"/>
<dbReference type="Proteomes" id="UP001479520">
    <property type="component" value="Chromosome"/>
</dbReference>
<feature type="transmembrane region" description="Helical" evidence="1">
    <location>
        <begin position="68"/>
        <end position="91"/>
    </location>
</feature>
<protein>
    <submittedName>
        <fullName evidence="2">Uncharacterized protein</fullName>
    </submittedName>
</protein>
<keyword evidence="1" id="KW-1133">Transmembrane helix</keyword>
<feature type="transmembrane region" description="Helical" evidence="1">
    <location>
        <begin position="7"/>
        <end position="29"/>
    </location>
</feature>
<keyword evidence="1" id="KW-0812">Transmembrane</keyword>
<sequence>MTPSHPKLASIVAIAYVLIVVGGMLLHFFNTGDLGTLKYSLMLPATLAAVFVGSLVAFGLWHRFAWAWWLGLAAVGTQLIRFGSWFIGRLSVGDAPVASWAIAVLLLAFLFLLLTKATRQQCTR</sequence>
<evidence type="ECO:0000256" key="1">
    <source>
        <dbReference type="SAM" id="Phobius"/>
    </source>
</evidence>
<dbReference type="RefSeq" id="WP_028995288.1">
    <property type="nucleotide sequence ID" value="NZ_CALFBA010000140.1"/>
</dbReference>
<name>A0ABZ2XDV3_9RHOO</name>
<dbReference type="EMBL" id="CP151406">
    <property type="protein sequence ID" value="WZJ20816.1"/>
    <property type="molecule type" value="Genomic_DNA"/>
</dbReference>
<organism evidence="2 3">
    <name type="scientific">Azonexus hydrophilus</name>
    <dbReference type="NCBI Taxonomy" id="418702"/>
    <lineage>
        <taxon>Bacteria</taxon>
        <taxon>Pseudomonadati</taxon>
        <taxon>Pseudomonadota</taxon>
        <taxon>Betaproteobacteria</taxon>
        <taxon>Rhodocyclales</taxon>
        <taxon>Azonexaceae</taxon>
        <taxon>Azonexus</taxon>
    </lineage>
</organism>
<accession>A0ABZ2XDV3</accession>
<gene>
    <name evidence="2" type="ORF">AADV58_12795</name>
</gene>
<feature type="transmembrane region" description="Helical" evidence="1">
    <location>
        <begin position="41"/>
        <end position="61"/>
    </location>
</feature>
<feature type="transmembrane region" description="Helical" evidence="1">
    <location>
        <begin position="97"/>
        <end position="115"/>
    </location>
</feature>
<reference evidence="2 3" key="1">
    <citation type="submission" date="2024-04" db="EMBL/GenBank/DDBJ databases">
        <title>Dissimilatory iodate-reducing microorganisms contribute to the enrichment of iodine in groundwater.</title>
        <authorList>
            <person name="Jiang Z."/>
        </authorList>
    </citation>
    <scope>NUCLEOTIDE SEQUENCE [LARGE SCALE GENOMIC DNA]</scope>
    <source>
        <strain evidence="2 3">NCP973</strain>
    </source>
</reference>
<keyword evidence="3" id="KW-1185">Reference proteome</keyword>
<keyword evidence="1" id="KW-0472">Membrane</keyword>
<evidence type="ECO:0000313" key="2">
    <source>
        <dbReference type="EMBL" id="WZJ20816.1"/>
    </source>
</evidence>